<dbReference type="SUPFAM" id="SSF82607">
    <property type="entry name" value="YbaB-like"/>
    <property type="match status" value="1"/>
</dbReference>
<gene>
    <name evidence="1" type="ORF">ACIBP5_14705</name>
</gene>
<dbReference type="Gene3D" id="3.30.1310.10">
    <property type="entry name" value="Nucleoid-associated protein YbaB-like domain"/>
    <property type="match status" value="1"/>
</dbReference>
<dbReference type="Pfam" id="PF02575">
    <property type="entry name" value="YbaB_DNA_bd"/>
    <property type="match status" value="1"/>
</dbReference>
<comment type="caution">
    <text evidence="1">The sequence shown here is derived from an EMBL/GenBank/DDBJ whole genome shotgun (WGS) entry which is preliminary data.</text>
</comment>
<keyword evidence="2" id="KW-1185">Reference proteome</keyword>
<proteinExistence type="predicted"/>
<sequence length="148" mass="16097">MSYFPSGDLDPANLERLVRESEESVRRLADATAELEAISGTGRSRSELVSAEVDNGGGIRRVAIDPRAMRLGSEELSEQVCEAVRAAQEDVQRQSLELLTLAVGADATRAAVDLDALQRQLQDVQSTFARSVDASAAVVDRISRRPEW</sequence>
<evidence type="ECO:0000313" key="1">
    <source>
        <dbReference type="EMBL" id="MFI7441203.1"/>
    </source>
</evidence>
<evidence type="ECO:0000313" key="2">
    <source>
        <dbReference type="Proteomes" id="UP001612928"/>
    </source>
</evidence>
<dbReference type="Proteomes" id="UP001612928">
    <property type="component" value="Unassembled WGS sequence"/>
</dbReference>
<accession>A0ABW8A392</accession>
<dbReference type="InterPro" id="IPR004401">
    <property type="entry name" value="YbaB/EbfC"/>
</dbReference>
<dbReference type="InterPro" id="IPR036894">
    <property type="entry name" value="YbaB-like_sf"/>
</dbReference>
<name>A0ABW8A392_9ACTN</name>
<dbReference type="EMBL" id="JBITMB010000003">
    <property type="protein sequence ID" value="MFI7441203.1"/>
    <property type="molecule type" value="Genomic_DNA"/>
</dbReference>
<protein>
    <submittedName>
        <fullName evidence="1">YbaB/EbfC family nucleoid-associated protein</fullName>
    </submittedName>
</protein>
<reference evidence="1 2" key="1">
    <citation type="submission" date="2024-10" db="EMBL/GenBank/DDBJ databases">
        <title>The Natural Products Discovery Center: Release of the First 8490 Sequenced Strains for Exploring Actinobacteria Biosynthetic Diversity.</title>
        <authorList>
            <person name="Kalkreuter E."/>
            <person name="Kautsar S.A."/>
            <person name="Yang D."/>
            <person name="Bader C.D."/>
            <person name="Teijaro C.N."/>
            <person name="Fluegel L."/>
            <person name="Davis C.M."/>
            <person name="Simpson J.R."/>
            <person name="Lauterbach L."/>
            <person name="Steele A.D."/>
            <person name="Gui C."/>
            <person name="Meng S."/>
            <person name="Li G."/>
            <person name="Viehrig K."/>
            <person name="Ye F."/>
            <person name="Su P."/>
            <person name="Kiefer A.F."/>
            <person name="Nichols A."/>
            <person name="Cepeda A.J."/>
            <person name="Yan W."/>
            <person name="Fan B."/>
            <person name="Jiang Y."/>
            <person name="Adhikari A."/>
            <person name="Zheng C.-J."/>
            <person name="Schuster L."/>
            <person name="Cowan T.M."/>
            <person name="Smanski M.J."/>
            <person name="Chevrette M.G."/>
            <person name="De Carvalho L.P.S."/>
            <person name="Shen B."/>
        </authorList>
    </citation>
    <scope>NUCLEOTIDE SEQUENCE [LARGE SCALE GENOMIC DNA]</scope>
    <source>
        <strain evidence="1 2">NPDC049503</strain>
    </source>
</reference>
<organism evidence="1 2">
    <name type="scientific">Nonomuraea indica</name>
    <dbReference type="NCBI Taxonomy" id="1581193"/>
    <lineage>
        <taxon>Bacteria</taxon>
        <taxon>Bacillati</taxon>
        <taxon>Actinomycetota</taxon>
        <taxon>Actinomycetes</taxon>
        <taxon>Streptosporangiales</taxon>
        <taxon>Streptosporangiaceae</taxon>
        <taxon>Nonomuraea</taxon>
    </lineage>
</organism>
<dbReference type="RefSeq" id="WP_397021020.1">
    <property type="nucleotide sequence ID" value="NZ_JBITMB010000003.1"/>
</dbReference>